<dbReference type="PANTHER" id="PTHR43797">
    <property type="entry name" value="HOMOCYSTEINE/CYSTEINE SYNTHASE"/>
    <property type="match status" value="1"/>
</dbReference>
<protein>
    <recommendedName>
        <fullName evidence="7">PLP-dependent transferase</fullName>
    </recommendedName>
</protein>
<dbReference type="GO" id="GO:0019346">
    <property type="term" value="P:transsulfuration"/>
    <property type="evidence" value="ECO:0007669"/>
    <property type="project" value="InterPro"/>
</dbReference>
<dbReference type="GO" id="GO:0071269">
    <property type="term" value="P:L-homocysteine biosynthetic process"/>
    <property type="evidence" value="ECO:0007669"/>
    <property type="project" value="TreeGrafter"/>
</dbReference>
<dbReference type="GO" id="GO:0030170">
    <property type="term" value="F:pyridoxal phosphate binding"/>
    <property type="evidence" value="ECO:0007669"/>
    <property type="project" value="InterPro"/>
</dbReference>
<evidence type="ECO:0000313" key="5">
    <source>
        <dbReference type="EMBL" id="KZT23569.1"/>
    </source>
</evidence>
<dbReference type="SUPFAM" id="SSF53383">
    <property type="entry name" value="PLP-dependent transferases"/>
    <property type="match status" value="1"/>
</dbReference>
<dbReference type="InterPro" id="IPR015424">
    <property type="entry name" value="PyrdxlP-dep_Trfase"/>
</dbReference>
<accession>A0A165RBE0</accession>
<dbReference type="Pfam" id="PF01053">
    <property type="entry name" value="Cys_Met_Meta_PP"/>
    <property type="match status" value="1"/>
</dbReference>
<comment type="similarity">
    <text evidence="4">Belongs to the trans-sulfuration enzymes family.</text>
</comment>
<comment type="cofactor">
    <cofactor evidence="1 4">
        <name>pyridoxal 5'-phosphate</name>
        <dbReference type="ChEBI" id="CHEBI:597326"/>
    </cofactor>
</comment>
<dbReference type="InterPro" id="IPR000277">
    <property type="entry name" value="Cys/Met-Metab_PyrdxlP-dep_enz"/>
</dbReference>
<evidence type="ECO:0000313" key="6">
    <source>
        <dbReference type="Proteomes" id="UP000076761"/>
    </source>
</evidence>
<proteinExistence type="inferred from homology"/>
<evidence type="ECO:0008006" key="7">
    <source>
        <dbReference type="Google" id="ProtNLM"/>
    </source>
</evidence>
<dbReference type="InterPro" id="IPR006235">
    <property type="entry name" value="OAc-hSer/O-AcSer_sulfhydrylase"/>
</dbReference>
<dbReference type="EMBL" id="KV425584">
    <property type="protein sequence ID" value="KZT23569.1"/>
    <property type="molecule type" value="Genomic_DNA"/>
</dbReference>
<dbReference type="Proteomes" id="UP000076761">
    <property type="component" value="Unassembled WGS sequence"/>
</dbReference>
<dbReference type="Gene3D" id="3.40.640.10">
    <property type="entry name" value="Type I PLP-dependent aspartate aminotransferase-like (Major domain)"/>
    <property type="match status" value="1"/>
</dbReference>
<dbReference type="PANTHER" id="PTHR43797:SF2">
    <property type="entry name" value="HOMOCYSTEINE_CYSTEINE SYNTHASE"/>
    <property type="match status" value="1"/>
</dbReference>
<keyword evidence="3 4" id="KW-0663">Pyridoxal phosphate</keyword>
<dbReference type="STRING" id="1314782.A0A165RBE0"/>
<dbReference type="AlphaFoldDB" id="A0A165RBE0"/>
<dbReference type="OrthoDB" id="3512640at2759"/>
<dbReference type="GO" id="GO:0004124">
    <property type="term" value="F:cysteine synthase activity"/>
    <property type="evidence" value="ECO:0007669"/>
    <property type="project" value="TreeGrafter"/>
</dbReference>
<dbReference type="GO" id="GO:0005737">
    <property type="term" value="C:cytoplasm"/>
    <property type="evidence" value="ECO:0007669"/>
    <property type="project" value="TreeGrafter"/>
</dbReference>
<evidence type="ECO:0000256" key="2">
    <source>
        <dbReference type="ARBA" id="ARBA00022679"/>
    </source>
</evidence>
<name>A0A165RBE0_9AGAM</name>
<dbReference type="GO" id="GO:0006535">
    <property type="term" value="P:cysteine biosynthetic process from serine"/>
    <property type="evidence" value="ECO:0007669"/>
    <property type="project" value="TreeGrafter"/>
</dbReference>
<gene>
    <name evidence="5" type="ORF">NEOLEDRAFT_537936</name>
</gene>
<evidence type="ECO:0000256" key="1">
    <source>
        <dbReference type="ARBA" id="ARBA00001933"/>
    </source>
</evidence>
<evidence type="ECO:0000256" key="3">
    <source>
        <dbReference type="ARBA" id="ARBA00022898"/>
    </source>
</evidence>
<sequence>MAISAIARLGDNIVSTSYLYGGTYNQFKVLLKKYGIKVKFVLSDDPAVFEAAIDDHTKAIYVESIGNPKFNVSPIPDLANIVHAHDIPLIVDNTFGMGEYLIRPIDYGADIVVHSASKWIGGHGTTVAGVIVDAGKFDWAKSRNFPPFTEPSEGDHRLVYSAWTCCIRHQSSD</sequence>
<reference evidence="5 6" key="1">
    <citation type="journal article" date="2016" name="Mol. Biol. Evol.">
        <title>Comparative Genomics of Early-Diverging Mushroom-Forming Fungi Provides Insights into the Origins of Lignocellulose Decay Capabilities.</title>
        <authorList>
            <person name="Nagy L.G."/>
            <person name="Riley R."/>
            <person name="Tritt A."/>
            <person name="Adam C."/>
            <person name="Daum C."/>
            <person name="Floudas D."/>
            <person name="Sun H."/>
            <person name="Yadav J.S."/>
            <person name="Pangilinan J."/>
            <person name="Larsson K.H."/>
            <person name="Matsuura K."/>
            <person name="Barry K."/>
            <person name="Labutti K."/>
            <person name="Kuo R."/>
            <person name="Ohm R.A."/>
            <person name="Bhattacharya S.S."/>
            <person name="Shirouzu T."/>
            <person name="Yoshinaga Y."/>
            <person name="Martin F.M."/>
            <person name="Grigoriev I.V."/>
            <person name="Hibbett D.S."/>
        </authorList>
    </citation>
    <scope>NUCLEOTIDE SEQUENCE [LARGE SCALE GENOMIC DNA]</scope>
    <source>
        <strain evidence="5 6">HHB14362 ss-1</strain>
    </source>
</reference>
<evidence type="ECO:0000256" key="4">
    <source>
        <dbReference type="RuleBase" id="RU362118"/>
    </source>
</evidence>
<keyword evidence="2" id="KW-0808">Transferase</keyword>
<dbReference type="InterPro" id="IPR015421">
    <property type="entry name" value="PyrdxlP-dep_Trfase_major"/>
</dbReference>
<keyword evidence="6" id="KW-1185">Reference proteome</keyword>
<dbReference type="InParanoid" id="A0A165RBE0"/>
<organism evidence="5 6">
    <name type="scientific">Neolentinus lepideus HHB14362 ss-1</name>
    <dbReference type="NCBI Taxonomy" id="1314782"/>
    <lineage>
        <taxon>Eukaryota</taxon>
        <taxon>Fungi</taxon>
        <taxon>Dikarya</taxon>
        <taxon>Basidiomycota</taxon>
        <taxon>Agaricomycotina</taxon>
        <taxon>Agaricomycetes</taxon>
        <taxon>Gloeophyllales</taxon>
        <taxon>Gloeophyllaceae</taxon>
        <taxon>Neolentinus</taxon>
    </lineage>
</organism>
<dbReference type="GO" id="GO:0003961">
    <property type="term" value="F:O-acetylhomoserine aminocarboxypropyltransferase activity"/>
    <property type="evidence" value="ECO:0007669"/>
    <property type="project" value="TreeGrafter"/>
</dbReference>